<evidence type="ECO:0000313" key="9">
    <source>
        <dbReference type="Proteomes" id="UP000009286"/>
    </source>
</evidence>
<evidence type="ECO:0000256" key="4">
    <source>
        <dbReference type="ARBA" id="ARBA00022692"/>
    </source>
</evidence>
<feature type="transmembrane region" description="Helical" evidence="7">
    <location>
        <begin position="63"/>
        <end position="90"/>
    </location>
</feature>
<feature type="transmembrane region" description="Helical" evidence="7">
    <location>
        <begin position="388"/>
        <end position="410"/>
    </location>
</feature>
<gene>
    <name evidence="8" type="ordered locus">MICA_504</name>
</gene>
<keyword evidence="6 7" id="KW-0472">Membrane</keyword>
<dbReference type="PRINTS" id="PR00173">
    <property type="entry name" value="EDTRNSPORT"/>
</dbReference>
<comment type="subcellular location">
    <subcellularLocation>
        <location evidence="1">Cell membrane</location>
        <topology evidence="1">Multi-pass membrane protein</topology>
    </subcellularLocation>
</comment>
<keyword evidence="2" id="KW-0813">Transport</keyword>
<dbReference type="SUPFAM" id="SSF118215">
    <property type="entry name" value="Proton glutamate symport protein"/>
    <property type="match status" value="1"/>
</dbReference>
<proteinExistence type="predicted"/>
<reference evidence="8 9" key="1">
    <citation type="journal article" date="2011" name="BMC Genomics">
        <title>Genomic insights into an obligate epibiotic bacterial predator: Micavibrio aeruginosavorus ARL-13.</title>
        <authorList>
            <person name="Wang Z."/>
            <person name="Kadouri D."/>
            <person name="Wu M."/>
        </authorList>
    </citation>
    <scope>NUCLEOTIDE SEQUENCE [LARGE SCALE GENOMIC DNA]</scope>
    <source>
        <strain evidence="8 9">ARL-13</strain>
    </source>
</reference>
<dbReference type="GO" id="GO:0015293">
    <property type="term" value="F:symporter activity"/>
    <property type="evidence" value="ECO:0007669"/>
    <property type="project" value="UniProtKB-KW"/>
</dbReference>
<organism evidence="8 9">
    <name type="scientific">Micavibrio aeruginosavorus (strain ARL-13)</name>
    <dbReference type="NCBI Taxonomy" id="856793"/>
    <lineage>
        <taxon>Bacteria</taxon>
        <taxon>Pseudomonadati</taxon>
        <taxon>Bdellovibrionota</taxon>
        <taxon>Bdellovibrionia</taxon>
        <taxon>Bdellovibrionales</taxon>
        <taxon>Pseudobdellovibrionaceae</taxon>
        <taxon>Micavibrio</taxon>
    </lineage>
</organism>
<evidence type="ECO:0000256" key="6">
    <source>
        <dbReference type="ARBA" id="ARBA00023136"/>
    </source>
</evidence>
<sequence length="442" mass="46665">MTQDTAATANPAPSDLLPLKLPRRLWLWILIGLVTGLGTGLILSPDAGGVLNADQAAPVGEWLALPGVIFLGLIQMVIIPLIFSSIILGICQSGELSFLRQIGLRLVPYFILTTIVAVVIGITISTVINPGSMIDSADMQNTLHIAEQQAANLQQKTLDDLTVPQRIVNMLPVNLAEASLHRDMLKIVIAALMFGVAILSMPARTARPLIEISESVQALTMQIIGWAMTIAPLAVFGLLADITTRTGKDVLVGMGGYVITILLGLACIMVFYMIMVRFVAGRSVVDFMRGIREAQLLAFSSSSSAATMPVSMLVAERNLGIRPSVTQVVIPLGATINMDGTAMYQAAAAIFLTQVFGVDLSLGETVLLVLTTVGASIGTPAIPGVGIVVLATILTGIGVPPAGVGLILGVDRILDMCRTVVNISGDLTACTVMDRWVPRKKP</sequence>
<keyword evidence="9" id="KW-1185">Reference proteome</keyword>
<evidence type="ECO:0000256" key="7">
    <source>
        <dbReference type="SAM" id="Phobius"/>
    </source>
</evidence>
<evidence type="ECO:0000256" key="2">
    <source>
        <dbReference type="ARBA" id="ARBA00022448"/>
    </source>
</evidence>
<dbReference type="AlphaFoldDB" id="G2KLL1"/>
<evidence type="ECO:0000256" key="5">
    <source>
        <dbReference type="ARBA" id="ARBA00022989"/>
    </source>
</evidence>
<dbReference type="KEGG" id="mai:MICA_504"/>
<protein>
    <submittedName>
        <fullName evidence="8">Sodium:dicarboxylate symporter family protein</fullName>
    </submittedName>
</protein>
<feature type="transmembrane region" description="Helical" evidence="7">
    <location>
        <begin position="223"/>
        <end position="242"/>
    </location>
</feature>
<keyword evidence="3" id="KW-1003">Cell membrane</keyword>
<dbReference type="GO" id="GO:0005886">
    <property type="term" value="C:plasma membrane"/>
    <property type="evidence" value="ECO:0007669"/>
    <property type="project" value="UniProtKB-SubCell"/>
</dbReference>
<dbReference type="STRING" id="856793.MICA_504"/>
<dbReference type="EMBL" id="CP002382">
    <property type="protein sequence ID" value="AEP08841.1"/>
    <property type="molecule type" value="Genomic_DNA"/>
</dbReference>
<dbReference type="Gene3D" id="1.10.3860.10">
    <property type="entry name" value="Sodium:dicarboxylate symporter"/>
    <property type="match status" value="1"/>
</dbReference>
<dbReference type="InterPro" id="IPR001991">
    <property type="entry name" value="Na-dicarboxylate_symporter"/>
</dbReference>
<feature type="transmembrane region" description="Helical" evidence="7">
    <location>
        <begin position="25"/>
        <end position="43"/>
    </location>
</feature>
<dbReference type="Proteomes" id="UP000009286">
    <property type="component" value="Chromosome"/>
</dbReference>
<name>G2KLL1_MICAA</name>
<feature type="transmembrane region" description="Helical" evidence="7">
    <location>
        <begin position="184"/>
        <end position="203"/>
    </location>
</feature>
<keyword evidence="5 7" id="KW-1133">Transmembrane helix</keyword>
<dbReference type="HOGENOM" id="CLU_019375_7_1_5"/>
<feature type="transmembrane region" description="Helical" evidence="7">
    <location>
        <begin position="102"/>
        <end position="128"/>
    </location>
</feature>
<accession>G2KLL1</accession>
<keyword evidence="4 7" id="KW-0812">Transmembrane</keyword>
<evidence type="ECO:0000313" key="8">
    <source>
        <dbReference type="EMBL" id="AEP08841.1"/>
    </source>
</evidence>
<dbReference type="RefSeq" id="WP_014102064.1">
    <property type="nucleotide sequence ID" value="NC_016026.1"/>
</dbReference>
<dbReference type="eggNOG" id="COG1301">
    <property type="taxonomic scope" value="Bacteria"/>
</dbReference>
<dbReference type="PANTHER" id="PTHR42865:SF7">
    <property type="entry name" value="PROTON_GLUTAMATE-ASPARTATE SYMPORTER"/>
    <property type="match status" value="1"/>
</dbReference>
<evidence type="ECO:0000256" key="1">
    <source>
        <dbReference type="ARBA" id="ARBA00004651"/>
    </source>
</evidence>
<dbReference type="PANTHER" id="PTHR42865">
    <property type="entry name" value="PROTON/GLUTAMATE-ASPARTATE SYMPORTER"/>
    <property type="match status" value="1"/>
</dbReference>
<dbReference type="OrthoDB" id="9766690at2"/>
<dbReference type="InterPro" id="IPR036458">
    <property type="entry name" value="Na:dicarbo_symporter_sf"/>
</dbReference>
<dbReference type="GO" id="GO:0006835">
    <property type="term" value="P:dicarboxylic acid transport"/>
    <property type="evidence" value="ECO:0007669"/>
    <property type="project" value="TreeGrafter"/>
</dbReference>
<evidence type="ECO:0000256" key="3">
    <source>
        <dbReference type="ARBA" id="ARBA00022475"/>
    </source>
</evidence>
<feature type="transmembrane region" description="Helical" evidence="7">
    <location>
        <begin position="365"/>
        <end position="382"/>
    </location>
</feature>
<feature type="transmembrane region" description="Helical" evidence="7">
    <location>
        <begin position="254"/>
        <end position="275"/>
    </location>
</feature>
<dbReference type="Pfam" id="PF00375">
    <property type="entry name" value="SDF"/>
    <property type="match status" value="1"/>
</dbReference>